<protein>
    <submittedName>
        <fullName evidence="1">Uncharacterized protein</fullName>
    </submittedName>
</protein>
<accession>A0ABS8HWV2</accession>
<keyword evidence="2" id="KW-1185">Reference proteome</keyword>
<comment type="caution">
    <text evidence="1">The sequence shown here is derived from an EMBL/GenBank/DDBJ whole genome shotgun (WGS) entry which is preliminary data.</text>
</comment>
<name>A0ABS8HWV2_9FIRM</name>
<evidence type="ECO:0000313" key="2">
    <source>
        <dbReference type="Proteomes" id="UP001165492"/>
    </source>
</evidence>
<proteinExistence type="predicted"/>
<dbReference type="Proteomes" id="UP001165492">
    <property type="component" value="Unassembled WGS sequence"/>
</dbReference>
<dbReference type="EMBL" id="JAJHJB010000037">
    <property type="protein sequence ID" value="MCC5467629.1"/>
    <property type="molecule type" value="Genomic_DNA"/>
</dbReference>
<reference evidence="1" key="1">
    <citation type="submission" date="2021-11" db="EMBL/GenBank/DDBJ databases">
        <title>Description of a new species Pelosinus isolated from the bottom sediments of Lake Baikal.</title>
        <authorList>
            <person name="Zakharyuk A."/>
        </authorList>
    </citation>
    <scope>NUCLEOTIDE SEQUENCE</scope>
    <source>
        <strain evidence="1">Bkl1</strain>
    </source>
</reference>
<sequence length="107" mass="12262">MNFKDQIQDDIDTIFLDQDEFAKTFLVDDKEIVAVMIDDILQERSQRDSGNYEGVYTDKKVLSVKAADFPIRPVRGQIMRVNEGIYIVDSCGEAMGMYEITLIENES</sequence>
<gene>
    <name evidence="1" type="ORF">LMF89_20040</name>
</gene>
<organism evidence="1 2">
    <name type="scientific">Pelosinus baikalensis</name>
    <dbReference type="NCBI Taxonomy" id="2892015"/>
    <lineage>
        <taxon>Bacteria</taxon>
        <taxon>Bacillati</taxon>
        <taxon>Bacillota</taxon>
        <taxon>Negativicutes</taxon>
        <taxon>Selenomonadales</taxon>
        <taxon>Sporomusaceae</taxon>
        <taxon>Pelosinus</taxon>
    </lineage>
</organism>
<evidence type="ECO:0000313" key="1">
    <source>
        <dbReference type="EMBL" id="MCC5467629.1"/>
    </source>
</evidence>
<dbReference type="RefSeq" id="WP_229536596.1">
    <property type="nucleotide sequence ID" value="NZ_JAJHJB010000037.1"/>
</dbReference>